<dbReference type="AlphaFoldDB" id="X1D4X2"/>
<comment type="caution">
    <text evidence="1">The sequence shown here is derived from an EMBL/GenBank/DDBJ whole genome shotgun (WGS) entry which is preliminary data.</text>
</comment>
<protein>
    <submittedName>
        <fullName evidence="1">Uncharacterized protein</fullName>
    </submittedName>
</protein>
<reference evidence="1" key="1">
    <citation type="journal article" date="2014" name="Front. Microbiol.">
        <title>High frequency of phylogenetically diverse reductive dehalogenase-homologous genes in deep subseafloor sedimentary metagenomes.</title>
        <authorList>
            <person name="Kawai M."/>
            <person name="Futagami T."/>
            <person name="Toyoda A."/>
            <person name="Takaki Y."/>
            <person name="Nishi S."/>
            <person name="Hori S."/>
            <person name="Arai W."/>
            <person name="Tsubouchi T."/>
            <person name="Morono Y."/>
            <person name="Uchiyama I."/>
            <person name="Ito T."/>
            <person name="Fujiyama A."/>
            <person name="Inagaki F."/>
            <person name="Takami H."/>
        </authorList>
    </citation>
    <scope>NUCLEOTIDE SEQUENCE</scope>
    <source>
        <strain evidence="1">Expedition CK06-06</strain>
    </source>
</reference>
<sequence length="207" mass="22457">MNSDPAVIASADIHEYFHEQLDVALTKQSVKVDDTTTVYLVNLLAAYMNARALFEDSDDGLQIKPLAMHYADAIHAASASERSAALRKLGDVALFISGLFSGSLNRKLVDIDYYIAMGGTAYSYVHDLAGAHANSRGEHSLFAELAENFALLVDVLGEVGDCSNLSCNGDVLRLYEIWLKTGSSRAYDKLQRLGLNPSVNATSRATH</sequence>
<name>X1D4X2_9ZZZZ</name>
<accession>X1D4X2</accession>
<dbReference type="EMBL" id="BART01021429">
    <property type="protein sequence ID" value="GAH00164.1"/>
    <property type="molecule type" value="Genomic_DNA"/>
</dbReference>
<proteinExistence type="predicted"/>
<gene>
    <name evidence="1" type="ORF">S01H4_39538</name>
</gene>
<evidence type="ECO:0000313" key="1">
    <source>
        <dbReference type="EMBL" id="GAH00164.1"/>
    </source>
</evidence>
<organism evidence="1">
    <name type="scientific">marine sediment metagenome</name>
    <dbReference type="NCBI Taxonomy" id="412755"/>
    <lineage>
        <taxon>unclassified sequences</taxon>
        <taxon>metagenomes</taxon>
        <taxon>ecological metagenomes</taxon>
    </lineage>
</organism>